<evidence type="ECO:0000259" key="11">
    <source>
        <dbReference type="Pfam" id="PF00391"/>
    </source>
</evidence>
<dbReference type="Gene3D" id="1.10.189.10">
    <property type="entry name" value="Pyruvate Phosphate Dikinase, domain 2"/>
    <property type="match status" value="1"/>
</dbReference>
<keyword evidence="8" id="KW-0067">ATP-binding</keyword>
<dbReference type="EMBL" id="CAEZYS010000041">
    <property type="protein sequence ID" value="CAB4733509.1"/>
    <property type="molecule type" value="Genomic_DNA"/>
</dbReference>
<dbReference type="GO" id="GO:0046872">
    <property type="term" value="F:metal ion binding"/>
    <property type="evidence" value="ECO:0007669"/>
    <property type="project" value="UniProtKB-KW"/>
</dbReference>
<dbReference type="Pfam" id="PF02896">
    <property type="entry name" value="PEP-utilizers_C"/>
    <property type="match status" value="1"/>
</dbReference>
<dbReference type="GO" id="GO:0050242">
    <property type="term" value="F:pyruvate, phosphate dikinase activity"/>
    <property type="evidence" value="ECO:0007669"/>
    <property type="project" value="UniProtKB-EC"/>
</dbReference>
<evidence type="ECO:0000259" key="13">
    <source>
        <dbReference type="Pfam" id="PF02896"/>
    </source>
</evidence>
<dbReference type="InterPro" id="IPR036637">
    <property type="entry name" value="Phosphohistidine_dom_sf"/>
</dbReference>
<evidence type="ECO:0000313" key="14">
    <source>
        <dbReference type="EMBL" id="CAB4733509.1"/>
    </source>
</evidence>
<dbReference type="InterPro" id="IPR008279">
    <property type="entry name" value="PEP-util_enz_mobile_dom"/>
</dbReference>
<dbReference type="InterPro" id="IPR018274">
    <property type="entry name" value="PEP_util_AS"/>
</dbReference>
<organism evidence="14">
    <name type="scientific">freshwater metagenome</name>
    <dbReference type="NCBI Taxonomy" id="449393"/>
    <lineage>
        <taxon>unclassified sequences</taxon>
        <taxon>metagenomes</taxon>
        <taxon>ecological metagenomes</taxon>
    </lineage>
</organism>
<dbReference type="NCBIfam" id="TIGR01828">
    <property type="entry name" value="pyru_phos_dikin"/>
    <property type="match status" value="1"/>
</dbReference>
<dbReference type="SUPFAM" id="SSF51621">
    <property type="entry name" value="Phosphoenolpyruvate/pyruvate domain"/>
    <property type="match status" value="1"/>
</dbReference>
<dbReference type="EC" id="2.7.9.1" evidence="3"/>
<feature type="domain" description="Pyruvate phosphate dikinase AMP/ATP-binding" evidence="12">
    <location>
        <begin position="61"/>
        <end position="108"/>
    </location>
</feature>
<feature type="domain" description="PEP-utilising enzyme C-terminal" evidence="13">
    <location>
        <begin position="295"/>
        <end position="644"/>
    </location>
</feature>
<dbReference type="Pfam" id="PF01326">
    <property type="entry name" value="PPDK_N"/>
    <property type="match status" value="1"/>
</dbReference>
<evidence type="ECO:0000256" key="7">
    <source>
        <dbReference type="ARBA" id="ARBA00022777"/>
    </source>
</evidence>
<dbReference type="InterPro" id="IPR015813">
    <property type="entry name" value="Pyrv/PenolPyrv_kinase-like_dom"/>
</dbReference>
<accession>A0A6J6SGT9</accession>
<dbReference type="GO" id="GO:0005524">
    <property type="term" value="F:ATP binding"/>
    <property type="evidence" value="ECO:0007669"/>
    <property type="project" value="UniProtKB-KW"/>
</dbReference>
<protein>
    <recommendedName>
        <fullName evidence="3">pyruvate, phosphate dikinase</fullName>
        <ecNumber evidence="3">2.7.9.1</ecNumber>
    </recommendedName>
</protein>
<comment type="cofactor">
    <cofactor evidence="1">
        <name>Mg(2+)</name>
        <dbReference type="ChEBI" id="CHEBI:18420"/>
    </cofactor>
</comment>
<dbReference type="InterPro" id="IPR002192">
    <property type="entry name" value="PPDK_AMP/ATP-bd"/>
</dbReference>
<name>A0A6J6SGT9_9ZZZZ</name>
<keyword evidence="5" id="KW-0479">Metal-binding</keyword>
<comment type="similarity">
    <text evidence="2">Belongs to the PEP-utilizing enzyme family.</text>
</comment>
<evidence type="ECO:0000256" key="10">
    <source>
        <dbReference type="SAM" id="MobiDB-lite"/>
    </source>
</evidence>
<dbReference type="Gene3D" id="3.30.470.20">
    <property type="entry name" value="ATP-grasp fold, B domain"/>
    <property type="match status" value="1"/>
</dbReference>
<evidence type="ECO:0000259" key="12">
    <source>
        <dbReference type="Pfam" id="PF01326"/>
    </source>
</evidence>
<dbReference type="SUPFAM" id="SSF56059">
    <property type="entry name" value="Glutathione synthetase ATP-binding domain-like"/>
    <property type="match status" value="1"/>
</dbReference>
<keyword evidence="9" id="KW-0460">Magnesium</keyword>
<dbReference type="PROSITE" id="PS00370">
    <property type="entry name" value="PEP_ENZYMES_PHOS_SITE"/>
    <property type="match status" value="1"/>
</dbReference>
<dbReference type="InterPro" id="IPR040442">
    <property type="entry name" value="Pyrv_kinase-like_dom_sf"/>
</dbReference>
<evidence type="ECO:0000256" key="1">
    <source>
        <dbReference type="ARBA" id="ARBA00001946"/>
    </source>
</evidence>
<gene>
    <name evidence="14" type="ORF">UFOPK2782_00467</name>
</gene>
<evidence type="ECO:0000256" key="8">
    <source>
        <dbReference type="ARBA" id="ARBA00022840"/>
    </source>
</evidence>
<dbReference type="SUPFAM" id="SSF52009">
    <property type="entry name" value="Phosphohistidine domain"/>
    <property type="match status" value="1"/>
</dbReference>
<keyword evidence="7" id="KW-0418">Kinase</keyword>
<feature type="domain" description="PEP-utilising enzyme mobile" evidence="11">
    <location>
        <begin position="180"/>
        <end position="260"/>
    </location>
</feature>
<dbReference type="Gene3D" id="3.50.30.10">
    <property type="entry name" value="Phosphohistidine domain"/>
    <property type="match status" value="1"/>
</dbReference>
<keyword evidence="6" id="KW-0547">Nucleotide-binding</keyword>
<dbReference type="InterPro" id="IPR010121">
    <property type="entry name" value="Pyruvate_phosphate_dikinase"/>
</dbReference>
<sequence>MVFGNLDDQSGTGVAFTRDPATGESGSYGDYLVRAQGEDVVAGIRNTMSLADLANEIPRIATELDDAMAKLEKHYRDLCDIEFTVEKGKLWILQTRVGKRTAEAAFRIAVQLVEEGKITIDEALVRVSGDQLVQLMFPQFDLRGQVNEIARGIPASPGAAVGEVVFDSKKAYEASKSGRKVILVRRETSPDDLGGMVAAQGILTSRGGKTSHAAVVARGMGKTAVCGTESITVDEAGGFFTVGGKSVYAGEVISIDGSTGAVYLGELPVVASPVTTYLEGLLDSKSDEASAVVKAVDKLLTHADSIRRLQVRANADTPEDAIKARILGGQGVGLCRTEHMFLGPRRSYVERLVLAENEDVQRGVIGEMEILQRADFVGIMMAMSGLPVTVRLLDPPLHEFLPPLAELMAHMARAEALNEEIPARDIAVFAAVKRMHESNPMLGLRGVRLGILIPELYKMQVRALVHALLEVRKLGHDPKPEVMIPLVATQRELLYLRETLEEEIKRTFKGTGQSENIPIGTMIETPRAAITAERLGVYADFFSFGTNDLTQLTWAFSRDDVESSFLPRYLDLELVPFNPFESLDQAGVGILVKTATDQARSIRKDFKLGVCGEHGGDPTSIHFFDQIGLDYVSCSPFRVPVARLESGRAVAMKANAKSAKESSTQ</sequence>
<evidence type="ECO:0000256" key="6">
    <source>
        <dbReference type="ARBA" id="ARBA00022741"/>
    </source>
</evidence>
<dbReference type="InterPro" id="IPR000121">
    <property type="entry name" value="PEP_util_C"/>
</dbReference>
<dbReference type="GO" id="GO:0016301">
    <property type="term" value="F:kinase activity"/>
    <property type="evidence" value="ECO:0007669"/>
    <property type="project" value="UniProtKB-KW"/>
</dbReference>
<dbReference type="AlphaFoldDB" id="A0A6J6SGT9"/>
<feature type="region of interest" description="Disordered" evidence="10">
    <location>
        <begin position="1"/>
        <end position="21"/>
    </location>
</feature>
<evidence type="ECO:0000256" key="3">
    <source>
        <dbReference type="ARBA" id="ARBA00011994"/>
    </source>
</evidence>
<evidence type="ECO:0000256" key="9">
    <source>
        <dbReference type="ARBA" id="ARBA00022842"/>
    </source>
</evidence>
<dbReference type="PANTHER" id="PTHR22931">
    <property type="entry name" value="PHOSPHOENOLPYRUVATE DIKINASE-RELATED"/>
    <property type="match status" value="1"/>
</dbReference>
<dbReference type="PANTHER" id="PTHR22931:SF9">
    <property type="entry name" value="PYRUVATE, PHOSPHATE DIKINASE 1, CHLOROPLASTIC"/>
    <property type="match status" value="1"/>
</dbReference>
<keyword evidence="4" id="KW-0808">Transferase</keyword>
<evidence type="ECO:0000256" key="4">
    <source>
        <dbReference type="ARBA" id="ARBA00022679"/>
    </source>
</evidence>
<reference evidence="14" key="1">
    <citation type="submission" date="2020-05" db="EMBL/GenBank/DDBJ databases">
        <authorList>
            <person name="Chiriac C."/>
            <person name="Salcher M."/>
            <person name="Ghai R."/>
            <person name="Kavagutti S V."/>
        </authorList>
    </citation>
    <scope>NUCLEOTIDE SEQUENCE</scope>
</reference>
<evidence type="ECO:0000256" key="5">
    <source>
        <dbReference type="ARBA" id="ARBA00022723"/>
    </source>
</evidence>
<dbReference type="Pfam" id="PF00391">
    <property type="entry name" value="PEP-utilizers"/>
    <property type="match status" value="1"/>
</dbReference>
<evidence type="ECO:0000256" key="2">
    <source>
        <dbReference type="ARBA" id="ARBA00007837"/>
    </source>
</evidence>
<proteinExistence type="inferred from homology"/>
<dbReference type="Gene3D" id="3.20.20.60">
    <property type="entry name" value="Phosphoenolpyruvate-binding domains"/>
    <property type="match status" value="1"/>
</dbReference>